<protein>
    <submittedName>
        <fullName evidence="1">Uncharacterized protein</fullName>
    </submittedName>
</protein>
<gene>
    <name evidence="1" type="ORF">I6M88_11715</name>
</gene>
<proteinExistence type="predicted"/>
<organism evidence="1 2">
    <name type="scientific">Citrobacter sedlakii</name>
    <dbReference type="NCBI Taxonomy" id="67826"/>
    <lineage>
        <taxon>Bacteria</taxon>
        <taxon>Pseudomonadati</taxon>
        <taxon>Pseudomonadota</taxon>
        <taxon>Gammaproteobacteria</taxon>
        <taxon>Enterobacterales</taxon>
        <taxon>Enterobacteriaceae</taxon>
        <taxon>Citrobacter</taxon>
        <taxon>Citrobacter freundii complex</taxon>
    </lineage>
</organism>
<dbReference type="Proteomes" id="UP000746649">
    <property type="component" value="Unassembled WGS sequence"/>
</dbReference>
<sequence length="66" mass="7701">MLLNEGIVCSGEYAGWKIQVVDDTAGETGGYYLILQHGDTEGFDYWFEKKEYLDNQLTDFDIKWNR</sequence>
<dbReference type="EMBL" id="JADWND010000004">
    <property type="protein sequence ID" value="MBJ8381635.1"/>
    <property type="molecule type" value="Genomic_DNA"/>
</dbReference>
<comment type="caution">
    <text evidence="1">The sequence shown here is derived from an EMBL/GenBank/DDBJ whole genome shotgun (WGS) entry which is preliminary data.</text>
</comment>
<keyword evidence="2" id="KW-1185">Reference proteome</keyword>
<dbReference type="RefSeq" id="WP_200035266.1">
    <property type="nucleotide sequence ID" value="NZ_CBCYHD010000002.1"/>
</dbReference>
<reference evidence="1 2" key="1">
    <citation type="submission" date="2020-11" db="EMBL/GenBank/DDBJ databases">
        <title>Enhanced detection system for hospital associated transmission using whole genome sequencing surveillance.</title>
        <authorList>
            <person name="Harrison L.H."/>
            <person name="Van Tyne D."/>
            <person name="Marsh J.W."/>
            <person name="Griffith M.P."/>
            <person name="Snyder D.J."/>
            <person name="Cooper V.S."/>
            <person name="Mustapha M."/>
        </authorList>
    </citation>
    <scope>NUCLEOTIDE SEQUENCE [LARGE SCALE GENOMIC DNA]</scope>
    <source>
        <strain evidence="1 2">CB00117</strain>
    </source>
</reference>
<evidence type="ECO:0000313" key="1">
    <source>
        <dbReference type="EMBL" id="MBJ8381635.1"/>
    </source>
</evidence>
<name>A0ABS0ZS39_9ENTR</name>
<accession>A0ABS0ZS39</accession>
<evidence type="ECO:0000313" key="2">
    <source>
        <dbReference type="Proteomes" id="UP000746649"/>
    </source>
</evidence>